<protein>
    <recommendedName>
        <fullName evidence="4">DUF2561 domain-containing protein</fullName>
    </recommendedName>
</protein>
<evidence type="ECO:0000313" key="3">
    <source>
        <dbReference type="Proteomes" id="UP000178953"/>
    </source>
</evidence>
<reference evidence="2 3" key="1">
    <citation type="submission" date="2016-09" db="EMBL/GenBank/DDBJ databases">
        <title>genome sequence of Mycobacterium sp. 739 SCH.</title>
        <authorList>
            <person name="Greninger A.L."/>
            <person name="Qin X."/>
            <person name="Jerome K."/>
            <person name="Vora S."/>
            <person name="Quinn K."/>
        </authorList>
    </citation>
    <scope>NUCLEOTIDE SEQUENCE [LARGE SCALE GENOMIC DNA]</scope>
    <source>
        <strain evidence="2 3">SCH</strain>
    </source>
</reference>
<feature type="transmembrane region" description="Helical" evidence="1">
    <location>
        <begin position="22"/>
        <end position="46"/>
    </location>
</feature>
<dbReference type="Pfam" id="PF10812">
    <property type="entry name" value="DUF2561"/>
    <property type="match status" value="1"/>
</dbReference>
<evidence type="ECO:0008006" key="4">
    <source>
        <dbReference type="Google" id="ProtNLM"/>
    </source>
</evidence>
<dbReference type="Proteomes" id="UP000178953">
    <property type="component" value="Unassembled WGS sequence"/>
</dbReference>
<dbReference type="EMBL" id="MCHX01000105">
    <property type="protein sequence ID" value="OFJ50633.1"/>
    <property type="molecule type" value="Genomic_DNA"/>
</dbReference>
<keyword evidence="3" id="KW-1185">Reference proteome</keyword>
<dbReference type="RefSeq" id="WP_070356137.1">
    <property type="nucleotide sequence ID" value="NZ_CP043474.1"/>
</dbReference>
<evidence type="ECO:0000313" key="2">
    <source>
        <dbReference type="EMBL" id="OFJ50633.1"/>
    </source>
</evidence>
<sequence length="217" mass="21783">MTSDTGVRTGFDPSSLDKTDRILLGVCAVLWLLALGAGVAAIVALSKLGDANGGGDGETPWLLYAVIGVSAVVIIAAVPLLIRARRESLASGDGGSAAGPVAASPVASERPGAAFGDPVASVRPVGSPVIRRSPVPPPASSRVGFPTRAVERIFLRCPVSIAAAMGGATALTGIATYLAATDNDGTAWAAYGLAALVVVAMPAIPVFFLRQLRTVLA</sequence>
<keyword evidence="1" id="KW-0812">Transmembrane</keyword>
<comment type="caution">
    <text evidence="2">The sequence shown here is derived from an EMBL/GenBank/DDBJ whole genome shotgun (WGS) entry which is preliminary data.</text>
</comment>
<gene>
    <name evidence="2" type="ORF">BEL07_27105</name>
</gene>
<dbReference type="InterPro" id="IPR024381">
    <property type="entry name" value="DUF2561"/>
</dbReference>
<accession>A0A1E8PWE5</accession>
<name>A0A1E8PWE5_9MYCO</name>
<keyword evidence="1" id="KW-0472">Membrane</keyword>
<keyword evidence="1" id="KW-1133">Transmembrane helix</keyword>
<feature type="transmembrane region" description="Helical" evidence="1">
    <location>
        <begin position="186"/>
        <end position="209"/>
    </location>
</feature>
<dbReference type="AlphaFoldDB" id="A0A1E8PWE5"/>
<feature type="transmembrane region" description="Helical" evidence="1">
    <location>
        <begin position="61"/>
        <end position="82"/>
    </location>
</feature>
<feature type="transmembrane region" description="Helical" evidence="1">
    <location>
        <begin position="153"/>
        <end position="180"/>
    </location>
</feature>
<organism evidence="2 3">
    <name type="scientific">Mycolicibacterium grossiae</name>
    <dbReference type="NCBI Taxonomy" id="1552759"/>
    <lineage>
        <taxon>Bacteria</taxon>
        <taxon>Bacillati</taxon>
        <taxon>Actinomycetota</taxon>
        <taxon>Actinomycetes</taxon>
        <taxon>Mycobacteriales</taxon>
        <taxon>Mycobacteriaceae</taxon>
        <taxon>Mycolicibacterium</taxon>
    </lineage>
</organism>
<evidence type="ECO:0000256" key="1">
    <source>
        <dbReference type="SAM" id="Phobius"/>
    </source>
</evidence>
<proteinExistence type="predicted"/>